<dbReference type="PANTHER" id="PTHR33221:SF4">
    <property type="entry name" value="HTH-TYPE TRANSCRIPTIONAL REPRESSOR NSRR"/>
    <property type="match status" value="1"/>
</dbReference>
<keyword evidence="3" id="KW-1185">Reference proteome</keyword>
<organism evidence="2 3">
    <name type="scientific">Sedimentimonas flavescens</name>
    <dbReference type="NCBI Taxonomy" id="2851012"/>
    <lineage>
        <taxon>Bacteria</taxon>
        <taxon>Pseudomonadati</taxon>
        <taxon>Pseudomonadota</taxon>
        <taxon>Alphaproteobacteria</taxon>
        <taxon>Rhodobacterales</taxon>
        <taxon>Rhodobacter group</taxon>
        <taxon>Sedimentimonas</taxon>
    </lineage>
</organism>
<dbReference type="InterPro" id="IPR036388">
    <property type="entry name" value="WH-like_DNA-bd_sf"/>
</dbReference>
<dbReference type="Gene3D" id="1.10.10.10">
    <property type="entry name" value="Winged helix-like DNA-binding domain superfamily/Winged helix DNA-binding domain"/>
    <property type="match status" value="1"/>
</dbReference>
<dbReference type="InterPro" id="IPR036390">
    <property type="entry name" value="WH_DNA-bd_sf"/>
</dbReference>
<keyword evidence="1" id="KW-0238">DNA-binding</keyword>
<accession>A0ABT2ZW15</accession>
<dbReference type="InterPro" id="IPR000944">
    <property type="entry name" value="Tscrpt_reg_Rrf2"/>
</dbReference>
<dbReference type="NCBIfam" id="TIGR00738">
    <property type="entry name" value="rrf2_super"/>
    <property type="match status" value="1"/>
</dbReference>
<evidence type="ECO:0000313" key="2">
    <source>
        <dbReference type="EMBL" id="MCV2877802.1"/>
    </source>
</evidence>
<dbReference type="PROSITE" id="PS51197">
    <property type="entry name" value="HTH_RRF2_2"/>
    <property type="match status" value="1"/>
</dbReference>
<dbReference type="PANTHER" id="PTHR33221">
    <property type="entry name" value="WINGED HELIX-TURN-HELIX TRANSCRIPTIONAL REGULATOR, RRF2 FAMILY"/>
    <property type="match status" value="1"/>
</dbReference>
<dbReference type="SUPFAM" id="SSF46785">
    <property type="entry name" value="Winged helix' DNA-binding domain"/>
    <property type="match status" value="1"/>
</dbReference>
<comment type="caution">
    <text evidence="2">The sequence shown here is derived from an EMBL/GenBank/DDBJ whole genome shotgun (WGS) entry which is preliminary data.</text>
</comment>
<gene>
    <name evidence="2" type="ORF">OE699_02965</name>
</gene>
<dbReference type="Pfam" id="PF02082">
    <property type="entry name" value="Rrf2"/>
    <property type="match status" value="1"/>
</dbReference>
<name>A0ABT2ZW15_9RHOB</name>
<evidence type="ECO:0000313" key="3">
    <source>
        <dbReference type="Proteomes" id="UP001526166"/>
    </source>
</evidence>
<dbReference type="EMBL" id="JAOWKW010000002">
    <property type="protein sequence ID" value="MCV2877802.1"/>
    <property type="molecule type" value="Genomic_DNA"/>
</dbReference>
<proteinExistence type="predicted"/>
<dbReference type="RefSeq" id="WP_260011577.1">
    <property type="nucleotide sequence ID" value="NZ_JAOALJ010000001.1"/>
</dbReference>
<reference evidence="2 3" key="1">
    <citation type="submission" date="2022-10" db="EMBL/GenBank/DDBJ databases">
        <title>Sinirhodobacter sp. nov., isolated from ocean surface sediments.</title>
        <authorList>
            <person name="He W."/>
            <person name="Wang L."/>
            <person name="Zhang D.-F."/>
        </authorList>
    </citation>
    <scope>NUCLEOTIDE SEQUENCE [LARGE SCALE GENOMIC DNA]</scope>
    <source>
        <strain evidence="2 3">WL0115</strain>
    </source>
</reference>
<sequence>MCHPKCNNKTTSTIVNVSKFTDYALRLCLYLVANQDKVVPVSEIAEAHQLPQSSLLKVVLRLVEGEFLVSTRGRAGGVQLSRPAAEIRIGDLVQFMEGDGEMVDCTGCLLQGSCGLTKTLREAKRDFYKSLNRSSLADAALSHPRTLALLLAASPKG</sequence>
<protein>
    <submittedName>
        <fullName evidence="2">Rrf2 family transcriptional regulator</fullName>
    </submittedName>
</protein>
<dbReference type="Proteomes" id="UP001526166">
    <property type="component" value="Unassembled WGS sequence"/>
</dbReference>
<evidence type="ECO:0000256" key="1">
    <source>
        <dbReference type="ARBA" id="ARBA00023125"/>
    </source>
</evidence>